<gene>
    <name evidence="4" type="ORF">SMRZ_LOCUS18283</name>
</gene>
<evidence type="ECO:0000256" key="2">
    <source>
        <dbReference type="ARBA" id="ARBA00006190"/>
    </source>
</evidence>
<reference evidence="4 5" key="1">
    <citation type="submission" date="2018-11" db="EMBL/GenBank/DDBJ databases">
        <authorList>
            <consortium name="Pathogen Informatics"/>
        </authorList>
    </citation>
    <scope>NUCLEOTIDE SEQUENCE [LARGE SCALE GENOMIC DNA]</scope>
    <source>
        <strain evidence="4 5">Zambia</strain>
    </source>
</reference>
<dbReference type="InterPro" id="IPR005024">
    <property type="entry name" value="Snf7_fam"/>
</dbReference>
<dbReference type="AlphaFoldDB" id="A0A183MQF8"/>
<organism evidence="4 5">
    <name type="scientific">Schistosoma margrebowiei</name>
    <dbReference type="NCBI Taxonomy" id="48269"/>
    <lineage>
        <taxon>Eukaryota</taxon>
        <taxon>Metazoa</taxon>
        <taxon>Spiralia</taxon>
        <taxon>Lophotrochozoa</taxon>
        <taxon>Platyhelminthes</taxon>
        <taxon>Trematoda</taxon>
        <taxon>Digenea</taxon>
        <taxon>Strigeidida</taxon>
        <taxon>Schistosomatoidea</taxon>
        <taxon>Schistosomatidae</taxon>
        <taxon>Schistosoma</taxon>
    </lineage>
</organism>
<accession>A0A183MQF8</accession>
<dbReference type="GO" id="GO:0006900">
    <property type="term" value="P:vesicle budding from membrane"/>
    <property type="evidence" value="ECO:0007669"/>
    <property type="project" value="TreeGrafter"/>
</dbReference>
<dbReference type="Pfam" id="PF03357">
    <property type="entry name" value="Snf7"/>
    <property type="match status" value="1"/>
</dbReference>
<comment type="similarity">
    <text evidence="2">Belongs to the SNF7 family.</text>
</comment>
<dbReference type="PANTHER" id="PTHR22761:SF10">
    <property type="entry name" value="GH13992P"/>
    <property type="match status" value="1"/>
</dbReference>
<proteinExistence type="inferred from homology"/>
<dbReference type="PANTHER" id="PTHR22761">
    <property type="entry name" value="CHARGED MULTIVESICULAR BODY PROTEIN"/>
    <property type="match status" value="1"/>
</dbReference>
<evidence type="ECO:0000313" key="4">
    <source>
        <dbReference type="EMBL" id="VDP27187.1"/>
    </source>
</evidence>
<evidence type="ECO:0000256" key="1">
    <source>
        <dbReference type="ARBA" id="ARBA00004177"/>
    </source>
</evidence>
<dbReference type="GO" id="GO:0032511">
    <property type="term" value="P:late endosome to vacuole transport via multivesicular body sorting pathway"/>
    <property type="evidence" value="ECO:0007669"/>
    <property type="project" value="TreeGrafter"/>
</dbReference>
<dbReference type="GO" id="GO:0009898">
    <property type="term" value="C:cytoplasmic side of plasma membrane"/>
    <property type="evidence" value="ECO:0007669"/>
    <property type="project" value="TreeGrafter"/>
</dbReference>
<dbReference type="EMBL" id="UZAI01017603">
    <property type="protein sequence ID" value="VDP27187.1"/>
    <property type="molecule type" value="Genomic_DNA"/>
</dbReference>
<name>A0A183MQF8_9TREM</name>
<comment type="subcellular location">
    <subcellularLocation>
        <location evidence="1">Endosome</location>
    </subcellularLocation>
</comment>
<dbReference type="Gene3D" id="6.10.250.1710">
    <property type="match status" value="1"/>
</dbReference>
<dbReference type="Gene3D" id="1.10.287.1060">
    <property type="entry name" value="ESAT-6-like"/>
    <property type="match status" value="1"/>
</dbReference>
<evidence type="ECO:0000313" key="5">
    <source>
        <dbReference type="Proteomes" id="UP000277204"/>
    </source>
</evidence>
<evidence type="ECO:0000256" key="3">
    <source>
        <dbReference type="ARBA" id="ARBA00022753"/>
    </source>
</evidence>
<dbReference type="GO" id="GO:0000815">
    <property type="term" value="C:ESCRT III complex"/>
    <property type="evidence" value="ECO:0007669"/>
    <property type="project" value="TreeGrafter"/>
</dbReference>
<dbReference type="Proteomes" id="UP000277204">
    <property type="component" value="Unassembled WGS sequence"/>
</dbReference>
<keyword evidence="5" id="KW-1185">Reference proteome</keyword>
<sequence>MSSLSKFFKSKKNDKPETQTAIHKLRETHEMLTKKSTFLEGKVDEQIALAKKYGLKNKRMALQALARKRNYEKQLAQIDGTLNTIDSHIEALENAGTNVEVLNAMRYGSNALKNVHKNMTADDVQNIMDDIQEQRDTCQEISNVISTPMGLNADYDEDDLLRELEELEAEGVEQKLLDINRIPQLPTVPDSDLSIPVASKSASSKLSERVFTLFLLTCYTLKYFEDFDESALKLTFKR</sequence>
<dbReference type="STRING" id="48269.A0A183MQF8"/>
<dbReference type="GO" id="GO:0005771">
    <property type="term" value="C:multivesicular body"/>
    <property type="evidence" value="ECO:0007669"/>
    <property type="project" value="TreeGrafter"/>
</dbReference>
<keyword evidence="3" id="KW-0967">Endosome</keyword>
<protein>
    <submittedName>
        <fullName evidence="4">Uncharacterized protein</fullName>
    </submittedName>
</protein>